<sequence length="386" mass="42075">MTTVAALASLLGRRPRIAIIGSRGYPSYYGGFETLVRRMAPYLHDEGWDVTVYSRPGATRSDDPGLRPEVRSVVTRGLESKSLSTLSYSCTSSVHAAWEKPDVAFLMNVACGYWLPLLKVRGIPTVLNVDGIEWDRAKWSRLGKAVFLNGARISAKFADTLVYDADELERIWREKFHRDGVVIAYGGDIPAPLPVVDGLERRGYALMVARFVPENTVNEFFDAAKIISKAADVVVVGSSGYGGELDERAKALADSNERVHWLGHVSDDDKLFSLWQHAGAYFHGHSVGGTNPALVQALACGAPVVARDTPYNREVLGGTGTLVKPEAPAIANAVLSLLADRERQERHSAEAVQRIRDAYLWDSICGAYCAAFVDAASPGTRSRRPG</sequence>
<evidence type="ECO:0000313" key="5">
    <source>
        <dbReference type="EMBL" id="PWJ43415.1"/>
    </source>
</evidence>
<evidence type="ECO:0000259" key="3">
    <source>
        <dbReference type="Pfam" id="PF00534"/>
    </source>
</evidence>
<dbReference type="Gene3D" id="3.40.50.2000">
    <property type="entry name" value="Glycogen Phosphorylase B"/>
    <property type="match status" value="2"/>
</dbReference>
<evidence type="ECO:0000313" key="6">
    <source>
        <dbReference type="Proteomes" id="UP000245469"/>
    </source>
</evidence>
<name>A0A315ZCV6_9ACTN</name>
<dbReference type="Pfam" id="PF00534">
    <property type="entry name" value="Glycos_transf_1"/>
    <property type="match status" value="1"/>
</dbReference>
<organism evidence="5 6">
    <name type="scientific">Quadrisphaera granulorum</name>
    <dbReference type="NCBI Taxonomy" id="317664"/>
    <lineage>
        <taxon>Bacteria</taxon>
        <taxon>Bacillati</taxon>
        <taxon>Actinomycetota</taxon>
        <taxon>Actinomycetes</taxon>
        <taxon>Kineosporiales</taxon>
        <taxon>Kineosporiaceae</taxon>
        <taxon>Quadrisphaera</taxon>
    </lineage>
</organism>
<dbReference type="RefSeq" id="WP_109776795.1">
    <property type="nucleotide sequence ID" value="NZ_QGDQ01000064.1"/>
</dbReference>
<dbReference type="InterPro" id="IPR028098">
    <property type="entry name" value="Glyco_trans_4-like_N"/>
</dbReference>
<accession>A0A315ZCV6</accession>
<gene>
    <name evidence="5" type="ORF">BXY45_1643</name>
</gene>
<dbReference type="SUPFAM" id="SSF53756">
    <property type="entry name" value="UDP-Glycosyltransferase/glycogen phosphorylase"/>
    <property type="match status" value="1"/>
</dbReference>
<dbReference type="InterPro" id="IPR001296">
    <property type="entry name" value="Glyco_trans_1"/>
</dbReference>
<evidence type="ECO:0000256" key="2">
    <source>
        <dbReference type="ARBA" id="ARBA00022679"/>
    </source>
</evidence>
<feature type="domain" description="Glycosyl transferase family 1" evidence="3">
    <location>
        <begin position="202"/>
        <end position="351"/>
    </location>
</feature>
<dbReference type="GO" id="GO:0016757">
    <property type="term" value="F:glycosyltransferase activity"/>
    <property type="evidence" value="ECO:0007669"/>
    <property type="project" value="UniProtKB-KW"/>
</dbReference>
<keyword evidence="2 5" id="KW-0808">Transferase</keyword>
<reference evidence="5 6" key="1">
    <citation type="submission" date="2018-03" db="EMBL/GenBank/DDBJ databases">
        <title>Genomic Encyclopedia of Archaeal and Bacterial Type Strains, Phase II (KMG-II): from individual species to whole genera.</title>
        <authorList>
            <person name="Goeker M."/>
        </authorList>
    </citation>
    <scope>NUCLEOTIDE SEQUENCE [LARGE SCALE GENOMIC DNA]</scope>
    <source>
        <strain evidence="5 6">DSM 44889</strain>
    </source>
</reference>
<dbReference type="PANTHER" id="PTHR12526">
    <property type="entry name" value="GLYCOSYLTRANSFERASE"/>
    <property type="match status" value="1"/>
</dbReference>
<dbReference type="EMBL" id="QGDQ01000064">
    <property type="protein sequence ID" value="PWJ43415.1"/>
    <property type="molecule type" value="Genomic_DNA"/>
</dbReference>
<dbReference type="PANTHER" id="PTHR12526:SF638">
    <property type="entry name" value="SPORE COAT PROTEIN SA"/>
    <property type="match status" value="1"/>
</dbReference>
<dbReference type="AlphaFoldDB" id="A0A315ZCV6"/>
<feature type="domain" description="Glycosyltransferase subfamily 4-like N-terminal" evidence="4">
    <location>
        <begin position="30"/>
        <end position="176"/>
    </location>
</feature>
<protein>
    <submittedName>
        <fullName evidence="5">Glycosyltransferase involved in cell wall biosynthesis</fullName>
    </submittedName>
</protein>
<evidence type="ECO:0000259" key="4">
    <source>
        <dbReference type="Pfam" id="PF13579"/>
    </source>
</evidence>
<evidence type="ECO:0000256" key="1">
    <source>
        <dbReference type="ARBA" id="ARBA00022676"/>
    </source>
</evidence>
<dbReference type="Proteomes" id="UP000245469">
    <property type="component" value="Unassembled WGS sequence"/>
</dbReference>
<dbReference type="Pfam" id="PF13579">
    <property type="entry name" value="Glyco_trans_4_4"/>
    <property type="match status" value="1"/>
</dbReference>
<keyword evidence="6" id="KW-1185">Reference proteome</keyword>
<proteinExistence type="predicted"/>
<dbReference type="OrthoDB" id="9792269at2"/>
<comment type="caution">
    <text evidence="5">The sequence shown here is derived from an EMBL/GenBank/DDBJ whole genome shotgun (WGS) entry which is preliminary data.</text>
</comment>
<keyword evidence="1" id="KW-0328">Glycosyltransferase</keyword>